<comment type="caution">
    <text evidence="4">The sequence shown here is derived from an EMBL/GenBank/DDBJ whole genome shotgun (WGS) entry which is preliminary data.</text>
</comment>
<dbReference type="RefSeq" id="WP_101301246.1">
    <property type="nucleotide sequence ID" value="NZ_NXGX01000003.1"/>
</dbReference>
<dbReference type="PANTHER" id="PTHR43861:SF1">
    <property type="entry name" value="TRANS-ACONITATE 2-METHYLTRANSFERASE"/>
    <property type="match status" value="1"/>
</dbReference>
<dbReference type="Proteomes" id="UP000233332">
    <property type="component" value="Unassembled WGS sequence"/>
</dbReference>
<evidence type="ECO:0000259" key="3">
    <source>
        <dbReference type="Pfam" id="PF13649"/>
    </source>
</evidence>
<dbReference type="InterPro" id="IPR041698">
    <property type="entry name" value="Methyltransf_25"/>
</dbReference>
<proteinExistence type="predicted"/>
<dbReference type="CDD" id="cd02440">
    <property type="entry name" value="AdoMet_MTases"/>
    <property type="match status" value="1"/>
</dbReference>
<gene>
    <name evidence="4" type="ORF">COO92_08000</name>
</gene>
<name>A0A2N3L7J9_9PROT</name>
<dbReference type="InterPro" id="IPR029063">
    <property type="entry name" value="SAM-dependent_MTases_sf"/>
</dbReference>
<evidence type="ECO:0000256" key="1">
    <source>
        <dbReference type="ARBA" id="ARBA00022603"/>
    </source>
</evidence>
<keyword evidence="1 4" id="KW-0489">Methyltransferase</keyword>
<dbReference type="SUPFAM" id="SSF53335">
    <property type="entry name" value="S-adenosyl-L-methionine-dependent methyltransferases"/>
    <property type="match status" value="1"/>
</dbReference>
<dbReference type="GO" id="GO:0008168">
    <property type="term" value="F:methyltransferase activity"/>
    <property type="evidence" value="ECO:0007669"/>
    <property type="project" value="UniProtKB-KW"/>
</dbReference>
<reference evidence="4 5" key="1">
    <citation type="submission" date="2017-09" db="EMBL/GenBank/DDBJ databases">
        <title>Biodiversity and function of Thalassospira species in the particle-attached aromatic-hydrocarbon-degrading consortia from the surface seawater of the China South Sea.</title>
        <authorList>
            <person name="Dong C."/>
            <person name="Lai Q."/>
            <person name="Shao Z."/>
        </authorList>
    </citation>
    <scope>NUCLEOTIDE SEQUENCE [LARGE SCALE GENOMIC DNA]</scope>
    <source>
        <strain evidence="4 5">139Z-12</strain>
    </source>
</reference>
<dbReference type="PANTHER" id="PTHR43861">
    <property type="entry name" value="TRANS-ACONITATE 2-METHYLTRANSFERASE-RELATED"/>
    <property type="match status" value="1"/>
</dbReference>
<sequence>MTGSSNYDEFYPVGGLNTASYDLRADLDRKIFEDPIPFYTNIASQVVGPGEGKVLELGCGTGRITAAIAKLGISVEGLDLSEAMLAQARTNYPELTWHHANMCDFDLGRDQGRDQGQQFGLIIIPFRGLQEVTDAHDQRRALERAFAHLKPGGVIAFDLIDPDLRYCLPEGDPEVVELPIFPMPDGIGKAGSRLRITAMERTNDPLTQRFDEHWRFEEIGVDGDVIRREDAWHHLRWVHRSEMRLMLELCGFVSISEFSDFKGNPPRYATNQVWMAKRPD</sequence>
<dbReference type="GO" id="GO:0032259">
    <property type="term" value="P:methylation"/>
    <property type="evidence" value="ECO:0007669"/>
    <property type="project" value="UniProtKB-KW"/>
</dbReference>
<evidence type="ECO:0000313" key="5">
    <source>
        <dbReference type="Proteomes" id="UP000233332"/>
    </source>
</evidence>
<accession>A0A2N3L7J9</accession>
<organism evidence="4 5">
    <name type="scientific">Thalassospira lohafexi</name>
    <dbReference type="NCBI Taxonomy" id="744227"/>
    <lineage>
        <taxon>Bacteria</taxon>
        <taxon>Pseudomonadati</taxon>
        <taxon>Pseudomonadota</taxon>
        <taxon>Alphaproteobacteria</taxon>
        <taxon>Rhodospirillales</taxon>
        <taxon>Thalassospiraceae</taxon>
        <taxon>Thalassospira</taxon>
    </lineage>
</organism>
<dbReference type="AlphaFoldDB" id="A0A2N3L7J9"/>
<keyword evidence="5" id="KW-1185">Reference proteome</keyword>
<keyword evidence="2 4" id="KW-0808">Transferase</keyword>
<dbReference type="EMBL" id="NXGX01000003">
    <property type="protein sequence ID" value="PKR58791.1"/>
    <property type="molecule type" value="Genomic_DNA"/>
</dbReference>
<dbReference type="Pfam" id="PF13649">
    <property type="entry name" value="Methyltransf_25"/>
    <property type="match status" value="1"/>
</dbReference>
<dbReference type="Gene3D" id="3.40.50.150">
    <property type="entry name" value="Vaccinia Virus protein VP39"/>
    <property type="match status" value="1"/>
</dbReference>
<evidence type="ECO:0000313" key="4">
    <source>
        <dbReference type="EMBL" id="PKR58791.1"/>
    </source>
</evidence>
<feature type="domain" description="Methyltransferase" evidence="3">
    <location>
        <begin position="54"/>
        <end position="153"/>
    </location>
</feature>
<protein>
    <submittedName>
        <fullName evidence="4">Methyltransferase type 12</fullName>
    </submittedName>
</protein>
<evidence type="ECO:0000256" key="2">
    <source>
        <dbReference type="ARBA" id="ARBA00022679"/>
    </source>
</evidence>